<dbReference type="EMBL" id="JACMSE010000001">
    <property type="protein sequence ID" value="MBC2887963.1"/>
    <property type="molecule type" value="Genomic_DNA"/>
</dbReference>
<name>A0A842J847_9ACTN</name>
<keyword evidence="4" id="KW-1185">Reference proteome</keyword>
<comment type="caution">
    <text evidence="3">The sequence shown here is derived from an EMBL/GenBank/DDBJ whole genome shotgun (WGS) entry which is preliminary data.</text>
</comment>
<evidence type="ECO:0000313" key="4">
    <source>
        <dbReference type="Proteomes" id="UP000587396"/>
    </source>
</evidence>
<dbReference type="NCBIfam" id="NF037970">
    <property type="entry name" value="vanZ_1"/>
    <property type="match status" value="1"/>
</dbReference>
<evidence type="ECO:0000259" key="2">
    <source>
        <dbReference type="Pfam" id="PF04892"/>
    </source>
</evidence>
<keyword evidence="1" id="KW-0472">Membrane</keyword>
<dbReference type="Proteomes" id="UP000587396">
    <property type="component" value="Unassembled WGS sequence"/>
</dbReference>
<keyword evidence="1" id="KW-0812">Transmembrane</keyword>
<accession>A0A842J847</accession>
<reference evidence="3 4" key="1">
    <citation type="submission" date="2020-08" db="EMBL/GenBank/DDBJ databases">
        <authorList>
            <person name="Liu C."/>
            <person name="Sun Q."/>
        </authorList>
    </citation>
    <scope>NUCLEOTIDE SEQUENCE [LARGE SCALE GENOMIC DNA]</scope>
    <source>
        <strain evidence="3 4">N22</strain>
    </source>
</reference>
<proteinExistence type="predicted"/>
<organism evidence="3 4">
    <name type="scientific">Gordonibacter massiliensis</name>
    <name type="common">ex Traore et al. 2017</name>
    <dbReference type="NCBI Taxonomy" id="1841863"/>
    <lineage>
        <taxon>Bacteria</taxon>
        <taxon>Bacillati</taxon>
        <taxon>Actinomycetota</taxon>
        <taxon>Coriobacteriia</taxon>
        <taxon>Eggerthellales</taxon>
        <taxon>Eggerthellaceae</taxon>
        <taxon>Gordonibacter</taxon>
    </lineage>
</organism>
<dbReference type="PANTHER" id="PTHR28008">
    <property type="entry name" value="DOMAIN PROTEIN, PUTATIVE (AFU_ORTHOLOGUE AFUA_3G10980)-RELATED"/>
    <property type="match status" value="1"/>
</dbReference>
<feature type="domain" description="VanZ-like" evidence="2">
    <location>
        <begin position="13"/>
        <end position="141"/>
    </location>
</feature>
<sequence length="163" mass="17718">MSRKPTAFVVASWALVVLWACFIFFMSSNTDTGLDHDLGPLSYLFQELKALQAHVLGPDADVVSSFAHFCEYTLFGALLANALRCHMPLRRACLVGIACASLYGASDEFHQLFVPGRMCDPIDWLVDTAGGSLGSGLAYLLLGRRAKTASPEEGRSAETRMAR</sequence>
<feature type="transmembrane region" description="Helical" evidence="1">
    <location>
        <begin position="7"/>
        <end position="26"/>
    </location>
</feature>
<protein>
    <submittedName>
        <fullName evidence="3">VanZ family protein</fullName>
    </submittedName>
</protein>
<dbReference type="Pfam" id="PF04892">
    <property type="entry name" value="VanZ"/>
    <property type="match status" value="1"/>
</dbReference>
<dbReference type="RefSeq" id="WP_185903986.1">
    <property type="nucleotide sequence ID" value="NZ_JACMSE010000001.1"/>
</dbReference>
<dbReference type="InterPro" id="IPR006976">
    <property type="entry name" value="VanZ-like"/>
</dbReference>
<dbReference type="AlphaFoldDB" id="A0A842J847"/>
<evidence type="ECO:0000256" key="1">
    <source>
        <dbReference type="SAM" id="Phobius"/>
    </source>
</evidence>
<keyword evidence="1" id="KW-1133">Transmembrane helix</keyword>
<gene>
    <name evidence="3" type="ORF">H7313_01095</name>
</gene>
<dbReference type="PANTHER" id="PTHR28008:SF1">
    <property type="entry name" value="DOMAIN PROTEIN, PUTATIVE (AFU_ORTHOLOGUE AFUA_3G10980)-RELATED"/>
    <property type="match status" value="1"/>
</dbReference>
<evidence type="ECO:0000313" key="3">
    <source>
        <dbReference type="EMBL" id="MBC2887963.1"/>
    </source>
</evidence>